<evidence type="ECO:0000256" key="2">
    <source>
        <dbReference type="SAM" id="MobiDB-lite"/>
    </source>
</evidence>
<evidence type="ECO:0000313" key="4">
    <source>
        <dbReference type="Proteomes" id="UP001162131"/>
    </source>
</evidence>
<evidence type="ECO:0000313" key="3">
    <source>
        <dbReference type="EMBL" id="CAG9310532.1"/>
    </source>
</evidence>
<dbReference type="AlphaFoldDB" id="A0AAU9I8D0"/>
<sequence>MSHGRSKSKQARPIKDPTEVLNSINDRINARKRILETLQEQTSDFKDEVVMQLKSRDDIISELNKEIETLKLQLKSKPLENVSPNHSPNKKQIIIDLQSENSLLEEKLLDFQEKYFKESQNWAHEKEQLEILNEAISEEIEHLKNQIKQKTKDSEDARDDVKQLSEVIEKMSEINKDLTGKIEKLNNDFSDLTIKSYELQVKAANVEELENSLQEYMINYQKSQESFSNLSGALQSYTQETCDFLRIALERINSAINEFNKGKIEIGANMITHIKTDIINRIETRPEKNYFTKNSDEIINGLKDQIKKLELRVQELEKISNPLINQVKGQKELIELLKRQELEAAEIGQKKIEAIYQHNEYLKSQLQALRSDLNQLDNVANNVQAKLMSSEAKTKKINDKLAAEHIIKNQLEKSFAELNEKYKNLKQKFFDLENNIKNEKDLCKKYANTIQVLRDEISKKDTNAIKYKKLALQYQTQAEKLQVKVSEFESEQNKNFTKQMEKNIKELQEKEQQIEILKNVVKGSQLQVKQREIDISRIKSRIERHSPELRSIADSPPPQDQSFRLSAEKTSQACQIIQRFFKMASFIKSKPASARNEDPKKPSELKRMVNKLKQELNGFPTFNTRELTSSVVEIQPYVDSSKVCISLEEVLTAIVAVLDKKN</sequence>
<dbReference type="EMBL" id="CAJZBQ010000002">
    <property type="protein sequence ID" value="CAG9310532.1"/>
    <property type="molecule type" value="Genomic_DNA"/>
</dbReference>
<protein>
    <submittedName>
        <fullName evidence="3">Uncharacterized protein</fullName>
    </submittedName>
</protein>
<dbReference type="Proteomes" id="UP001162131">
    <property type="component" value="Unassembled WGS sequence"/>
</dbReference>
<name>A0AAU9I8D0_9CILI</name>
<keyword evidence="4" id="KW-1185">Reference proteome</keyword>
<evidence type="ECO:0000256" key="1">
    <source>
        <dbReference type="SAM" id="Coils"/>
    </source>
</evidence>
<accession>A0AAU9I8D0</accession>
<gene>
    <name evidence="3" type="ORF">BSTOLATCC_MIC1374</name>
</gene>
<keyword evidence="1" id="KW-0175">Coiled coil</keyword>
<proteinExistence type="predicted"/>
<feature type="coiled-coil region" evidence="1">
    <location>
        <begin position="359"/>
        <end position="527"/>
    </location>
</feature>
<comment type="caution">
    <text evidence="3">The sequence shown here is derived from an EMBL/GenBank/DDBJ whole genome shotgun (WGS) entry which is preliminary data.</text>
</comment>
<organism evidence="3 4">
    <name type="scientific">Blepharisma stoltei</name>
    <dbReference type="NCBI Taxonomy" id="1481888"/>
    <lineage>
        <taxon>Eukaryota</taxon>
        <taxon>Sar</taxon>
        <taxon>Alveolata</taxon>
        <taxon>Ciliophora</taxon>
        <taxon>Postciliodesmatophora</taxon>
        <taxon>Heterotrichea</taxon>
        <taxon>Heterotrichida</taxon>
        <taxon>Blepharismidae</taxon>
        <taxon>Blepharisma</taxon>
    </lineage>
</organism>
<feature type="coiled-coil region" evidence="1">
    <location>
        <begin position="94"/>
        <end position="226"/>
    </location>
</feature>
<reference evidence="3" key="1">
    <citation type="submission" date="2021-09" db="EMBL/GenBank/DDBJ databases">
        <authorList>
            <consortium name="AG Swart"/>
            <person name="Singh M."/>
            <person name="Singh A."/>
            <person name="Seah K."/>
            <person name="Emmerich C."/>
        </authorList>
    </citation>
    <scope>NUCLEOTIDE SEQUENCE</scope>
    <source>
        <strain evidence="3">ATCC30299</strain>
    </source>
</reference>
<feature type="region of interest" description="Disordered" evidence="2">
    <location>
        <begin position="546"/>
        <end position="565"/>
    </location>
</feature>